<evidence type="ECO:0000313" key="5">
    <source>
        <dbReference type="EMBL" id="BFD46341.1"/>
    </source>
</evidence>
<dbReference type="PROSITE" id="PS00092">
    <property type="entry name" value="N6_MTASE"/>
    <property type="match status" value="1"/>
</dbReference>
<dbReference type="EMBL" id="AP029170">
    <property type="protein sequence ID" value="BFD46341.1"/>
    <property type="molecule type" value="Genomic_DNA"/>
</dbReference>
<gene>
    <name evidence="5" type="ORF">DMENIID0002_09870</name>
</gene>
<dbReference type="InterPro" id="IPR002052">
    <property type="entry name" value="DNA_methylase_N6_adenine_CS"/>
</dbReference>
<evidence type="ECO:0000259" key="4">
    <source>
        <dbReference type="Pfam" id="PF13588"/>
    </source>
</evidence>
<proteinExistence type="inferred from homology"/>
<organism evidence="5">
    <name type="scientific">Candidatus Tisiphia endosymbiont of Sergentomyia squamirostris</name>
    <dbReference type="NCBI Taxonomy" id="3113639"/>
    <lineage>
        <taxon>Bacteria</taxon>
        <taxon>Pseudomonadati</taxon>
        <taxon>Pseudomonadota</taxon>
        <taxon>Alphaproteobacteria</taxon>
        <taxon>Rickettsiales</taxon>
        <taxon>Rickettsiaceae</taxon>
        <taxon>Rickettsieae</taxon>
        <taxon>Candidatus Tisiphia</taxon>
    </lineage>
</organism>
<comment type="similarity">
    <text evidence="1">Belongs to the N(4)/N(6)-methyltransferase family.</text>
</comment>
<dbReference type="AlphaFoldDB" id="A0AAT9G9F1"/>
<dbReference type="InterPro" id="IPR003356">
    <property type="entry name" value="DNA_methylase_A-5"/>
</dbReference>
<dbReference type="Pfam" id="PF13588">
    <property type="entry name" value="HSDR_N_2"/>
    <property type="match status" value="1"/>
</dbReference>
<keyword evidence="2" id="KW-0680">Restriction system</keyword>
<evidence type="ECO:0000259" key="3">
    <source>
        <dbReference type="Pfam" id="PF02384"/>
    </source>
</evidence>
<dbReference type="GO" id="GO:0032259">
    <property type="term" value="P:methylation"/>
    <property type="evidence" value="ECO:0007669"/>
    <property type="project" value="UniProtKB-KW"/>
</dbReference>
<dbReference type="PANTHER" id="PTHR42998:SF1">
    <property type="entry name" value="TYPE I RESTRICTION ENZYME HINDI METHYLASE SUBUNIT"/>
    <property type="match status" value="1"/>
</dbReference>
<dbReference type="PANTHER" id="PTHR42998">
    <property type="entry name" value="TYPE I RESTRICTION ENZYME HINDVIIP M PROTEIN-RELATED"/>
    <property type="match status" value="1"/>
</dbReference>
<reference evidence="5" key="1">
    <citation type="submission" date="2024-01" db="EMBL/GenBank/DDBJ databases">
        <title>Sequencing the genomes of a sandfly, Sergentomyia squamirostris, and its two endosymbionts.</title>
        <authorList>
            <person name="Itokawa K."/>
            <person name="Sanjoba C."/>
        </authorList>
    </citation>
    <scope>NUCLEOTIDE SEQUENCE</scope>
    <source>
        <strain evidence="5">RiSSQ</strain>
    </source>
</reference>
<dbReference type="InterPro" id="IPR052916">
    <property type="entry name" value="Type-I_RE_MTase_Subunit"/>
</dbReference>
<dbReference type="GO" id="GO:0009307">
    <property type="term" value="P:DNA restriction-modification system"/>
    <property type="evidence" value="ECO:0007669"/>
    <property type="project" value="UniProtKB-KW"/>
</dbReference>
<dbReference type="GO" id="GO:0008170">
    <property type="term" value="F:N-methyltransferase activity"/>
    <property type="evidence" value="ECO:0007669"/>
    <property type="project" value="InterPro"/>
</dbReference>
<dbReference type="Gene3D" id="3.40.50.150">
    <property type="entry name" value="Vaccinia Virus protein VP39"/>
    <property type="match status" value="1"/>
</dbReference>
<dbReference type="InterPro" id="IPR029063">
    <property type="entry name" value="SAM-dependent_MTases_sf"/>
</dbReference>
<dbReference type="PRINTS" id="PR00507">
    <property type="entry name" value="N12N6MTFRASE"/>
</dbReference>
<accession>A0AAT9G9F1</accession>
<dbReference type="SUPFAM" id="SSF116734">
    <property type="entry name" value="DNA methylase specificity domain"/>
    <property type="match status" value="1"/>
</dbReference>
<dbReference type="GO" id="GO:0003677">
    <property type="term" value="F:DNA binding"/>
    <property type="evidence" value="ECO:0007669"/>
    <property type="project" value="InterPro"/>
</dbReference>
<evidence type="ECO:0000256" key="1">
    <source>
        <dbReference type="ARBA" id="ARBA00006594"/>
    </source>
</evidence>
<dbReference type="InterPro" id="IPR029464">
    <property type="entry name" value="HSDR_N"/>
</dbReference>
<feature type="domain" description="DNA methylase adenine-specific" evidence="3">
    <location>
        <begin position="284"/>
        <end position="636"/>
    </location>
</feature>
<sequence length="788" mass="91231">MLKDGYINDFATNKVVDLKKPEEKVRQEYEKILYDDYFYDKEQLDIEVSIQMGSTAKKADIVIYKDKSKNRNQYSDILAIVEVKKKSRKDGLEQLTSYMQATSALFGVWTNGEEIEYLYKNSKGEVKKDCLFNIPKKGETIEAIGNITKDKLKPVKNLKPVFRRILNTLYSNTNISRKEKLGSEMIKLIFCKIIDEKYELNSLPNFRITTEEMETINNDKSENEEIKIAQYGKVKKRIQKLFIKVKEELEDDGIFITNEEITLDAKSIVYVVGELEQIALLKTEKDIVGEAFETFAESKLVGEKGEFFTPREIVKLAVQILDPSPNQTIIDPACGSGGFLIYALEHVWKKMDNDRTYKNSTDINRLKKQIAEKCFYGLEKEVDLVKICKAYMTIIGDGKSKIVQENTLHPIHEFQVKTKELITTQKDGEIELNTFDFVVTNPPFGSKIKVLKEDCKYFELGHQYKKEGNSFVRTNKVKETEPQELFIERCLQLLKDGGKLAIVLPETYLHAPSKKHVLDFLVKKNNIIAVIDLPHNTFRPYCNAKTCLLVLERGKRQNNNIIMAVAEEMGHDHTGRLIYRYDSTNEVFTKEIWDDTETIRNELLSKKFNKNTFITSSSDITNNVYVPRYYWKKKEEEIKEIANNQNFKLITVNELLKQNILQAFNGHGSPPSEYKGTGTVPYIRVADIINWEIYKNPTALVPEHIYHKIKGKNGLSLQQEDIVFVRRGSYRIGSVAMISKFDTNVLLTSEITTFRIINHHNIYNITAYYFLFAMSHSITQKQLYKKYL</sequence>
<protein>
    <submittedName>
        <fullName evidence="5">N-6 DNA methylase</fullName>
    </submittedName>
</protein>
<feature type="domain" description="Type I restriction enzyme R protein N-terminal" evidence="4">
    <location>
        <begin position="21"/>
        <end position="122"/>
    </location>
</feature>
<dbReference type="Pfam" id="PF02384">
    <property type="entry name" value="N6_Mtase"/>
    <property type="match status" value="1"/>
</dbReference>
<dbReference type="REBASE" id="965133">
    <property type="entry name" value="M.RenrisORF9870P"/>
</dbReference>
<keyword evidence="5" id="KW-0808">Transferase</keyword>
<dbReference type="SUPFAM" id="SSF53335">
    <property type="entry name" value="S-adenosyl-L-methionine-dependent methyltransferases"/>
    <property type="match status" value="1"/>
</dbReference>
<evidence type="ECO:0000256" key="2">
    <source>
        <dbReference type="ARBA" id="ARBA00022747"/>
    </source>
</evidence>
<keyword evidence="5" id="KW-0489">Methyltransferase</keyword>
<name>A0AAT9G9F1_9RICK</name>